<protein>
    <recommendedName>
        <fullName evidence="2 8">Spore cortex-lytic enzyme</fullName>
    </recommendedName>
</protein>
<feature type="domain" description="Cell wall hydrolase SleB" evidence="11">
    <location>
        <begin position="127"/>
        <end position="225"/>
    </location>
</feature>
<sequence length="226" mass="25295">MKRFLAFMLIIFCIFSAIAALYIHDKGVKAQTLYWGSRGDDVYELQRKLKQWGYYTGPVDGYFGAKTHKAVVYFQRKNGLRVDGLVGRETRRALGMAVATNYAASRGISNRDDLYLLAQLITGEARGEPYLGQVAVGAVVLNRVEHPSFPKTIAGVIFQPGAFTAVSDGQMFRPPTSTAIRAAADALNGWDPTWGALYYYNPARTTNRWIWSRPVHLVIGKHRFAR</sequence>
<keyword evidence="6" id="KW-0749">Sporulation</keyword>
<dbReference type="InterPro" id="IPR002477">
    <property type="entry name" value="Peptidoglycan-bd-like"/>
</dbReference>
<keyword evidence="13" id="KW-1185">Reference proteome</keyword>
<evidence type="ECO:0000256" key="9">
    <source>
        <dbReference type="SAM" id="SignalP"/>
    </source>
</evidence>
<evidence type="ECO:0000259" key="11">
    <source>
        <dbReference type="Pfam" id="PF07486"/>
    </source>
</evidence>
<keyword evidence="4 9" id="KW-0732">Signal</keyword>
<evidence type="ECO:0000259" key="10">
    <source>
        <dbReference type="Pfam" id="PF01471"/>
    </source>
</evidence>
<dbReference type="GO" id="GO:0071555">
    <property type="term" value="P:cell wall organization"/>
    <property type="evidence" value="ECO:0007669"/>
    <property type="project" value="UniProtKB-KW"/>
</dbReference>
<proteinExistence type="inferred from homology"/>
<dbReference type="Gene3D" id="1.10.101.10">
    <property type="entry name" value="PGBD-like superfamily/PGBD"/>
    <property type="match status" value="1"/>
</dbReference>
<evidence type="ECO:0000256" key="2">
    <source>
        <dbReference type="ARBA" id="ARBA00018364"/>
    </source>
</evidence>
<name>A0A8A0RKN3_9FIRM</name>
<dbReference type="EMBL" id="CP059066">
    <property type="protein sequence ID" value="QSQ08935.1"/>
    <property type="molecule type" value="Genomic_DNA"/>
</dbReference>
<dbReference type="InterPro" id="IPR042047">
    <property type="entry name" value="SleB_dom1"/>
</dbReference>
<dbReference type="GO" id="GO:0030435">
    <property type="term" value="P:sporulation resulting in formation of a cellular spore"/>
    <property type="evidence" value="ECO:0007669"/>
    <property type="project" value="UniProtKB-KW"/>
</dbReference>
<dbReference type="InterPro" id="IPR014224">
    <property type="entry name" value="Spore_cortex_SleB"/>
</dbReference>
<dbReference type="GO" id="GO:0009847">
    <property type="term" value="P:spore germination"/>
    <property type="evidence" value="ECO:0007669"/>
    <property type="project" value="UniProtKB-UniRule"/>
</dbReference>
<keyword evidence="3" id="KW-0309">Germination</keyword>
<dbReference type="KEGG" id="kme:H0A61_01288"/>
<dbReference type="NCBIfam" id="TIGR02869">
    <property type="entry name" value="spore_SleB"/>
    <property type="match status" value="1"/>
</dbReference>
<evidence type="ECO:0000256" key="6">
    <source>
        <dbReference type="ARBA" id="ARBA00022969"/>
    </source>
</evidence>
<dbReference type="Gene3D" id="1.10.10.2520">
    <property type="entry name" value="Cell wall hydrolase SleB, domain 1"/>
    <property type="match status" value="1"/>
</dbReference>
<dbReference type="AlphaFoldDB" id="A0A8A0RKN3"/>
<evidence type="ECO:0000256" key="5">
    <source>
        <dbReference type="ARBA" id="ARBA00022801"/>
    </source>
</evidence>
<reference evidence="12" key="1">
    <citation type="submission" date="2020-07" db="EMBL/GenBank/DDBJ databases">
        <title>Koleobacter methoxysyntrophicus gen. nov., sp. nov., a novel anaerobic bacterium isolated from deep subsurface oil field and proposal of Koleobacterales ord. nov. in the phylum Firmicutes.</title>
        <authorList>
            <person name="Sakamoto S."/>
            <person name="Tamaki H."/>
        </authorList>
    </citation>
    <scope>NUCLEOTIDE SEQUENCE</scope>
    <source>
        <strain evidence="12">NRmbB1</strain>
    </source>
</reference>
<evidence type="ECO:0000256" key="1">
    <source>
        <dbReference type="ARBA" id="ARBA00007010"/>
    </source>
</evidence>
<keyword evidence="7" id="KW-0961">Cell wall biogenesis/degradation</keyword>
<feature type="chain" id="PRO_5038467797" description="Spore cortex-lytic enzyme" evidence="9">
    <location>
        <begin position="20"/>
        <end position="226"/>
    </location>
</feature>
<dbReference type="GO" id="GO:0016787">
    <property type="term" value="F:hydrolase activity"/>
    <property type="evidence" value="ECO:0007669"/>
    <property type="project" value="UniProtKB-KW"/>
</dbReference>
<evidence type="ECO:0000256" key="4">
    <source>
        <dbReference type="ARBA" id="ARBA00022729"/>
    </source>
</evidence>
<evidence type="ECO:0000256" key="7">
    <source>
        <dbReference type="ARBA" id="ARBA00023316"/>
    </source>
</evidence>
<evidence type="ECO:0000313" key="12">
    <source>
        <dbReference type="EMBL" id="QSQ08935.1"/>
    </source>
</evidence>
<dbReference type="Proteomes" id="UP000662904">
    <property type="component" value="Chromosome"/>
</dbReference>
<evidence type="ECO:0000256" key="8">
    <source>
        <dbReference type="NCBIfam" id="TIGR02869"/>
    </source>
</evidence>
<evidence type="ECO:0000313" key="13">
    <source>
        <dbReference type="Proteomes" id="UP000662904"/>
    </source>
</evidence>
<organism evidence="12 13">
    <name type="scientific">Koleobacter methoxysyntrophicus</name>
    <dbReference type="NCBI Taxonomy" id="2751313"/>
    <lineage>
        <taxon>Bacteria</taxon>
        <taxon>Bacillati</taxon>
        <taxon>Bacillota</taxon>
        <taxon>Clostridia</taxon>
        <taxon>Koleobacterales</taxon>
        <taxon>Koleobacteraceae</taxon>
        <taxon>Koleobacter</taxon>
    </lineage>
</organism>
<dbReference type="InterPro" id="IPR011105">
    <property type="entry name" value="Cell_wall_hydrolase_SleB"/>
</dbReference>
<keyword evidence="5" id="KW-0378">Hydrolase</keyword>
<evidence type="ECO:0000256" key="3">
    <source>
        <dbReference type="ARBA" id="ARBA00022544"/>
    </source>
</evidence>
<dbReference type="InterPro" id="IPR036366">
    <property type="entry name" value="PGBDSf"/>
</dbReference>
<dbReference type="Pfam" id="PF01471">
    <property type="entry name" value="PG_binding_1"/>
    <property type="match status" value="1"/>
</dbReference>
<dbReference type="SUPFAM" id="SSF47090">
    <property type="entry name" value="PGBD-like"/>
    <property type="match status" value="1"/>
</dbReference>
<dbReference type="InterPro" id="IPR036365">
    <property type="entry name" value="PGBD-like_sf"/>
</dbReference>
<comment type="similarity">
    <text evidence="1">Belongs to the SleB family.</text>
</comment>
<dbReference type="Pfam" id="PF07486">
    <property type="entry name" value="Hydrolase_2"/>
    <property type="match status" value="1"/>
</dbReference>
<feature type="domain" description="Peptidoglycan binding-like" evidence="10">
    <location>
        <begin position="38"/>
        <end position="94"/>
    </location>
</feature>
<gene>
    <name evidence="12" type="primary">sleB_1</name>
    <name evidence="12" type="ORF">H0A61_01288</name>
</gene>
<dbReference type="Gene3D" id="6.20.240.60">
    <property type="match status" value="1"/>
</dbReference>
<feature type="signal peptide" evidence="9">
    <location>
        <begin position="1"/>
        <end position="19"/>
    </location>
</feature>
<accession>A0A8A0RKN3</accession>